<name>A0ABW0TU53_9BACL</name>
<evidence type="ECO:0000256" key="6">
    <source>
        <dbReference type="ARBA" id="ARBA00023136"/>
    </source>
</evidence>
<keyword evidence="10" id="KW-1185">Reference proteome</keyword>
<keyword evidence="4 7" id="KW-0812">Transmembrane</keyword>
<dbReference type="RefSeq" id="WP_381442643.1">
    <property type="nucleotide sequence ID" value="NZ_JBHSNP010000009.1"/>
</dbReference>
<feature type="transmembrane region" description="Helical" evidence="7">
    <location>
        <begin position="18"/>
        <end position="40"/>
    </location>
</feature>
<evidence type="ECO:0000256" key="7">
    <source>
        <dbReference type="SAM" id="Phobius"/>
    </source>
</evidence>
<organism evidence="9 10">
    <name type="scientific">Sporosarcina koreensis</name>
    <dbReference type="NCBI Taxonomy" id="334735"/>
    <lineage>
        <taxon>Bacteria</taxon>
        <taxon>Bacillati</taxon>
        <taxon>Bacillota</taxon>
        <taxon>Bacilli</taxon>
        <taxon>Bacillales</taxon>
        <taxon>Caryophanaceae</taxon>
        <taxon>Sporosarcina</taxon>
    </lineage>
</organism>
<evidence type="ECO:0000256" key="3">
    <source>
        <dbReference type="ARBA" id="ARBA00022475"/>
    </source>
</evidence>
<feature type="domain" description="Polysaccharide chain length determinant N-terminal" evidence="8">
    <location>
        <begin position="4"/>
        <end position="92"/>
    </location>
</feature>
<evidence type="ECO:0000313" key="9">
    <source>
        <dbReference type="EMBL" id="MFC5602532.1"/>
    </source>
</evidence>
<keyword evidence="6 7" id="KW-0472">Membrane</keyword>
<protein>
    <submittedName>
        <fullName evidence="9">YveK family protein</fullName>
    </submittedName>
</protein>
<dbReference type="PANTHER" id="PTHR32309">
    <property type="entry name" value="TYROSINE-PROTEIN KINASE"/>
    <property type="match status" value="1"/>
</dbReference>
<reference evidence="10" key="1">
    <citation type="journal article" date="2019" name="Int. J. Syst. Evol. Microbiol.">
        <title>The Global Catalogue of Microorganisms (GCM) 10K type strain sequencing project: providing services to taxonomists for standard genome sequencing and annotation.</title>
        <authorList>
            <consortium name="The Broad Institute Genomics Platform"/>
            <consortium name="The Broad Institute Genome Sequencing Center for Infectious Disease"/>
            <person name="Wu L."/>
            <person name="Ma J."/>
        </authorList>
    </citation>
    <scope>NUCLEOTIDE SEQUENCE [LARGE SCALE GENOMIC DNA]</scope>
    <source>
        <strain evidence="10">KACC 11299</strain>
    </source>
</reference>
<evidence type="ECO:0000256" key="4">
    <source>
        <dbReference type="ARBA" id="ARBA00022692"/>
    </source>
</evidence>
<dbReference type="EMBL" id="JBHSNP010000009">
    <property type="protein sequence ID" value="MFC5602532.1"/>
    <property type="molecule type" value="Genomic_DNA"/>
</dbReference>
<proteinExistence type="inferred from homology"/>
<gene>
    <name evidence="9" type="ORF">ACFPTP_04805</name>
</gene>
<dbReference type="PANTHER" id="PTHR32309:SF13">
    <property type="entry name" value="FERRIC ENTEROBACTIN TRANSPORT PROTEIN FEPE"/>
    <property type="match status" value="1"/>
</dbReference>
<comment type="caution">
    <text evidence="9">The sequence shown here is derived from an EMBL/GenBank/DDBJ whole genome shotgun (WGS) entry which is preliminary data.</text>
</comment>
<dbReference type="InterPro" id="IPR050445">
    <property type="entry name" value="Bact_polysacc_biosynth/exp"/>
</dbReference>
<dbReference type="Proteomes" id="UP001596071">
    <property type="component" value="Unassembled WGS sequence"/>
</dbReference>
<dbReference type="InterPro" id="IPR003856">
    <property type="entry name" value="LPS_length_determ_N"/>
</dbReference>
<sequence>MEQTVSLHDLFSVLRKRFIFIISTALFVVAITGVISYLFLTPIYKASTQILINQKQTEQFQVSSQDIQTNIQLINTYIVIIKSPAILTKVIEILDLDTTPDLLEKKIKVETTQDSQVIKISVKDPEHYKSVDIANTIVEVLQEEIQMLMNVNNVYILSPAVYLENPLPATPNPVLNMSIAAVCGLMIGVGLAFLINYLDMTIKTEQDIEELLGFPVIGIVSPISEGDGNNIKGLLGRFWRRGQQDV</sequence>
<evidence type="ECO:0000256" key="2">
    <source>
        <dbReference type="ARBA" id="ARBA00006683"/>
    </source>
</evidence>
<keyword evidence="5 7" id="KW-1133">Transmembrane helix</keyword>
<keyword evidence="3" id="KW-1003">Cell membrane</keyword>
<dbReference type="Pfam" id="PF02706">
    <property type="entry name" value="Wzz"/>
    <property type="match status" value="1"/>
</dbReference>
<comment type="subcellular location">
    <subcellularLocation>
        <location evidence="1">Cell membrane</location>
        <topology evidence="1">Multi-pass membrane protein</topology>
    </subcellularLocation>
</comment>
<evidence type="ECO:0000256" key="5">
    <source>
        <dbReference type="ARBA" id="ARBA00022989"/>
    </source>
</evidence>
<feature type="transmembrane region" description="Helical" evidence="7">
    <location>
        <begin position="174"/>
        <end position="198"/>
    </location>
</feature>
<accession>A0ABW0TU53</accession>
<comment type="similarity">
    <text evidence="2">Belongs to the CpsC/CapA family.</text>
</comment>
<evidence type="ECO:0000313" key="10">
    <source>
        <dbReference type="Proteomes" id="UP001596071"/>
    </source>
</evidence>
<evidence type="ECO:0000256" key="1">
    <source>
        <dbReference type="ARBA" id="ARBA00004651"/>
    </source>
</evidence>
<evidence type="ECO:0000259" key="8">
    <source>
        <dbReference type="Pfam" id="PF02706"/>
    </source>
</evidence>